<accession>A0A5C6ZW11</accession>
<evidence type="ECO:0000256" key="4">
    <source>
        <dbReference type="PIRSR" id="PIRSR006278-1"/>
    </source>
</evidence>
<dbReference type="PANTHER" id="PTHR43780:SF2">
    <property type="entry name" value="1-AMINOCYCLOPROPANE-1-CARBOXYLATE DEAMINASE-RELATED"/>
    <property type="match status" value="1"/>
</dbReference>
<dbReference type="InterPro" id="IPR036052">
    <property type="entry name" value="TrpB-like_PALP_sf"/>
</dbReference>
<feature type="active site" description="Nucleophile" evidence="4">
    <location>
        <position position="73"/>
    </location>
</feature>
<keyword evidence="8" id="KW-1185">Reference proteome</keyword>
<reference evidence="7 8" key="1">
    <citation type="submission" date="2019-08" db="EMBL/GenBank/DDBJ databases">
        <title>Genome sequence of Gillisia hiemivivida IC154 (type strain).</title>
        <authorList>
            <person name="Bowman J.P."/>
        </authorList>
    </citation>
    <scope>NUCLEOTIDE SEQUENCE [LARGE SCALE GENOMIC DNA]</scope>
    <source>
        <strain evidence="7 8">IC154</strain>
    </source>
</reference>
<protein>
    <submittedName>
        <fullName evidence="7">D-cysteine desulfhydrase family protein</fullName>
    </submittedName>
</protein>
<comment type="cofactor">
    <cofactor evidence="1">
        <name>pyridoxal 5'-phosphate</name>
        <dbReference type="ChEBI" id="CHEBI:597326"/>
    </cofactor>
</comment>
<evidence type="ECO:0000259" key="6">
    <source>
        <dbReference type="Pfam" id="PF00291"/>
    </source>
</evidence>
<evidence type="ECO:0000313" key="8">
    <source>
        <dbReference type="Proteomes" id="UP000321367"/>
    </source>
</evidence>
<dbReference type="OrthoDB" id="9801249at2"/>
<dbReference type="Proteomes" id="UP000321367">
    <property type="component" value="Unassembled WGS sequence"/>
</dbReference>
<name>A0A5C6ZW11_9FLAO</name>
<dbReference type="NCBIfam" id="TIGR01275">
    <property type="entry name" value="ACC_deam_rel"/>
    <property type="match status" value="1"/>
</dbReference>
<dbReference type="EMBL" id="VORY01000002">
    <property type="protein sequence ID" value="TXD95025.1"/>
    <property type="molecule type" value="Genomic_DNA"/>
</dbReference>
<dbReference type="Pfam" id="PF00291">
    <property type="entry name" value="PALP"/>
    <property type="match status" value="1"/>
</dbReference>
<feature type="modified residue" description="N6-(pyridoxal phosphate)lysine" evidence="5">
    <location>
        <position position="46"/>
    </location>
</feature>
<comment type="similarity">
    <text evidence="2">Belongs to the ACC deaminase/D-cysteine desulfhydrase family.</text>
</comment>
<evidence type="ECO:0000256" key="3">
    <source>
        <dbReference type="ARBA" id="ARBA00022898"/>
    </source>
</evidence>
<organism evidence="7 8">
    <name type="scientific">Gillisia hiemivivida</name>
    <dbReference type="NCBI Taxonomy" id="291190"/>
    <lineage>
        <taxon>Bacteria</taxon>
        <taxon>Pseudomonadati</taxon>
        <taxon>Bacteroidota</taxon>
        <taxon>Flavobacteriia</taxon>
        <taxon>Flavobacteriales</taxon>
        <taxon>Flavobacteriaceae</taxon>
        <taxon>Gillisia</taxon>
    </lineage>
</organism>
<proteinExistence type="inferred from homology"/>
<comment type="caution">
    <text evidence="7">The sequence shown here is derived from an EMBL/GenBank/DDBJ whole genome shotgun (WGS) entry which is preliminary data.</text>
</comment>
<gene>
    <name evidence="7" type="ORF">ES724_02405</name>
</gene>
<dbReference type="Gene3D" id="3.40.50.1100">
    <property type="match status" value="2"/>
</dbReference>
<dbReference type="RefSeq" id="WP_146929083.1">
    <property type="nucleotide sequence ID" value="NZ_CBCSHZ010000001.1"/>
</dbReference>
<dbReference type="SUPFAM" id="SSF53686">
    <property type="entry name" value="Tryptophan synthase beta subunit-like PLP-dependent enzymes"/>
    <property type="match status" value="1"/>
</dbReference>
<keyword evidence="3 5" id="KW-0663">Pyridoxal phosphate</keyword>
<dbReference type="PIRSF" id="PIRSF006278">
    <property type="entry name" value="ACCD_DCysDesulf"/>
    <property type="match status" value="1"/>
</dbReference>
<dbReference type="PANTHER" id="PTHR43780">
    <property type="entry name" value="1-AMINOCYCLOPROPANE-1-CARBOXYLATE DEAMINASE-RELATED"/>
    <property type="match status" value="1"/>
</dbReference>
<evidence type="ECO:0000313" key="7">
    <source>
        <dbReference type="EMBL" id="TXD95025.1"/>
    </source>
</evidence>
<sequence>MINNKFNLGFFPTPLQELRKLSKKYPDYTIFIKRDDNTGLASGGNKTRKLEYLIKQALDEGCDTIITAGAQQSNHCRQTAAACSIAGLKCHLLLGGEKPEVYDGNLLLSSILGANIHFTGKNRKGEDRVILKNKLEKEGNKCFVIPYGGSNFTGALGFVNAVKELKEQLMEQKLKIDYIFFASSSGGMQAGLTLGKEIYELNSELIPISIDKDETNGLSLEEVVFNIIKEGIKKLNINKNIQLSDIQLNRDYDKDGYGVVTNNEISAIHELAKNEGILLDPVYTGRAFYGMLDFLEEKRIPANSNVLFWHTGGFPAIFKYSTELKNNTFAR</sequence>
<dbReference type="InterPro" id="IPR005966">
    <property type="entry name" value="D-Cys_desShydrase"/>
</dbReference>
<dbReference type="GO" id="GO:0019148">
    <property type="term" value="F:D-cysteine desulfhydrase activity"/>
    <property type="evidence" value="ECO:0007669"/>
    <property type="project" value="TreeGrafter"/>
</dbReference>
<dbReference type="InterPro" id="IPR027278">
    <property type="entry name" value="ACCD_DCysDesulf"/>
</dbReference>
<evidence type="ECO:0000256" key="1">
    <source>
        <dbReference type="ARBA" id="ARBA00001933"/>
    </source>
</evidence>
<dbReference type="AlphaFoldDB" id="A0A5C6ZW11"/>
<evidence type="ECO:0000256" key="5">
    <source>
        <dbReference type="PIRSR" id="PIRSR006278-2"/>
    </source>
</evidence>
<dbReference type="InterPro" id="IPR001926">
    <property type="entry name" value="TrpB-like_PALP"/>
</dbReference>
<evidence type="ECO:0000256" key="2">
    <source>
        <dbReference type="ARBA" id="ARBA00008639"/>
    </source>
</evidence>
<feature type="domain" description="Tryptophan synthase beta chain-like PALP" evidence="6">
    <location>
        <begin position="8"/>
        <end position="312"/>
    </location>
</feature>